<evidence type="ECO:0000313" key="3">
    <source>
        <dbReference type="Proteomes" id="UP000316621"/>
    </source>
</evidence>
<dbReference type="AlphaFoldDB" id="A0A4Y7JB55"/>
<sequence length="84" mass="9922">MLNVRQSRSRHERLCQAKRHNTPSADRLVPKTQRMLSSDDTSCSWKSHASQLVTAFKHINRLCGFYDECKRRPNVHLWMTFCDC</sequence>
<feature type="compositionally biased region" description="Basic residues" evidence="1">
    <location>
        <begin position="7"/>
        <end position="21"/>
    </location>
</feature>
<gene>
    <name evidence="2" type="ORF">C5167_004539</name>
</gene>
<dbReference type="EMBL" id="CM010718">
    <property type="protein sequence ID" value="RZC57240.1"/>
    <property type="molecule type" value="Genomic_DNA"/>
</dbReference>
<organism evidence="2 3">
    <name type="scientific">Papaver somniferum</name>
    <name type="common">Opium poppy</name>
    <dbReference type="NCBI Taxonomy" id="3469"/>
    <lineage>
        <taxon>Eukaryota</taxon>
        <taxon>Viridiplantae</taxon>
        <taxon>Streptophyta</taxon>
        <taxon>Embryophyta</taxon>
        <taxon>Tracheophyta</taxon>
        <taxon>Spermatophyta</taxon>
        <taxon>Magnoliopsida</taxon>
        <taxon>Ranunculales</taxon>
        <taxon>Papaveraceae</taxon>
        <taxon>Papaveroideae</taxon>
        <taxon>Papaver</taxon>
    </lineage>
</organism>
<dbReference type="Proteomes" id="UP000316621">
    <property type="component" value="Chromosome 4"/>
</dbReference>
<evidence type="ECO:0000313" key="2">
    <source>
        <dbReference type="EMBL" id="RZC57240.1"/>
    </source>
</evidence>
<keyword evidence="3" id="KW-1185">Reference proteome</keyword>
<name>A0A4Y7JB55_PAPSO</name>
<accession>A0A4Y7JB55</accession>
<protein>
    <submittedName>
        <fullName evidence="2">Uncharacterized protein</fullName>
    </submittedName>
</protein>
<feature type="region of interest" description="Disordered" evidence="1">
    <location>
        <begin position="1"/>
        <end position="23"/>
    </location>
</feature>
<dbReference type="Gramene" id="RZC57240">
    <property type="protein sequence ID" value="RZC57240"/>
    <property type="gene ID" value="C5167_004539"/>
</dbReference>
<evidence type="ECO:0000256" key="1">
    <source>
        <dbReference type="SAM" id="MobiDB-lite"/>
    </source>
</evidence>
<proteinExistence type="predicted"/>
<reference evidence="2 3" key="1">
    <citation type="journal article" date="2018" name="Science">
        <title>The opium poppy genome and morphinan production.</title>
        <authorList>
            <person name="Guo L."/>
            <person name="Winzer T."/>
            <person name="Yang X."/>
            <person name="Li Y."/>
            <person name="Ning Z."/>
            <person name="He Z."/>
            <person name="Teodor R."/>
            <person name="Lu Y."/>
            <person name="Bowser T.A."/>
            <person name="Graham I.A."/>
            <person name="Ye K."/>
        </authorList>
    </citation>
    <scope>NUCLEOTIDE SEQUENCE [LARGE SCALE GENOMIC DNA]</scope>
    <source>
        <strain evidence="3">cv. HN1</strain>
        <tissue evidence="2">Leaves</tissue>
    </source>
</reference>